<dbReference type="GeneID" id="70232971"/>
<dbReference type="EMBL" id="JAEUBE010000087">
    <property type="protein sequence ID" value="KAH3670488.1"/>
    <property type="molecule type" value="Genomic_DNA"/>
</dbReference>
<dbReference type="AlphaFoldDB" id="A0A9P8T8P0"/>
<reference evidence="1" key="2">
    <citation type="submission" date="2021-01" db="EMBL/GenBank/DDBJ databases">
        <authorList>
            <person name="Schikora-Tamarit M.A."/>
        </authorList>
    </citation>
    <scope>NUCLEOTIDE SEQUENCE</scope>
    <source>
        <strain evidence="1">CBS6075</strain>
    </source>
</reference>
<keyword evidence="2" id="KW-1185">Reference proteome</keyword>
<evidence type="ECO:0000313" key="1">
    <source>
        <dbReference type="EMBL" id="KAH3670488.1"/>
    </source>
</evidence>
<accession>A0A9P8T8P0</accession>
<sequence length="85" mass="9674">MVRFPYPDTSRPPVRPWFFKVTAEFKVITSLGPELRSDPTRLAWNNEDMLASPGPEPNRRSKCTLKQTKNTIIGTMISPTILEAQ</sequence>
<name>A0A9P8T8P0_9ASCO</name>
<dbReference type="Proteomes" id="UP000769157">
    <property type="component" value="Unassembled WGS sequence"/>
</dbReference>
<dbReference type="RefSeq" id="XP_046063913.1">
    <property type="nucleotide sequence ID" value="XM_046201718.1"/>
</dbReference>
<evidence type="ECO:0000313" key="2">
    <source>
        <dbReference type="Proteomes" id="UP000769157"/>
    </source>
</evidence>
<organism evidence="1 2">
    <name type="scientific">Ogataea philodendri</name>
    <dbReference type="NCBI Taxonomy" id="1378263"/>
    <lineage>
        <taxon>Eukaryota</taxon>
        <taxon>Fungi</taxon>
        <taxon>Dikarya</taxon>
        <taxon>Ascomycota</taxon>
        <taxon>Saccharomycotina</taxon>
        <taxon>Pichiomycetes</taxon>
        <taxon>Pichiales</taxon>
        <taxon>Pichiaceae</taxon>
        <taxon>Ogataea</taxon>
    </lineage>
</organism>
<proteinExistence type="predicted"/>
<protein>
    <submittedName>
        <fullName evidence="1">Uncharacterized protein</fullName>
    </submittedName>
</protein>
<reference evidence="1" key="1">
    <citation type="journal article" date="2021" name="Open Biol.">
        <title>Shared evolutionary footprints suggest mitochondrial oxidative damage underlies multiple complex I losses in fungi.</title>
        <authorList>
            <person name="Schikora-Tamarit M.A."/>
            <person name="Marcet-Houben M."/>
            <person name="Nosek J."/>
            <person name="Gabaldon T."/>
        </authorList>
    </citation>
    <scope>NUCLEOTIDE SEQUENCE</scope>
    <source>
        <strain evidence="1">CBS6075</strain>
    </source>
</reference>
<gene>
    <name evidence="1" type="ORF">OGAPHI_001003</name>
</gene>
<comment type="caution">
    <text evidence="1">The sequence shown here is derived from an EMBL/GenBank/DDBJ whole genome shotgun (WGS) entry which is preliminary data.</text>
</comment>